<proteinExistence type="predicted"/>
<accession>A0A813FGZ4</accession>
<sequence length="193" mass="20603">MSGAATAQKKRQRSGERAASSTDESPQLNNAIRLLLSLASQMRLIHAAAIRTVLIATDSKYVKAAKSALKSYDDQVKLRGGGQSLSPPHTYAFRALLETAAADPAVSAQLKAALDALQIPSSCDLDMSSFVKVCKVTRTFKADKSRIELAATNNGQALVELLVQQLRATGAQECSGVGPRLPLERSLAAYIYK</sequence>
<dbReference type="AlphaFoldDB" id="A0A813FGZ4"/>
<evidence type="ECO:0000313" key="2">
    <source>
        <dbReference type="EMBL" id="CAE8612061.1"/>
    </source>
</evidence>
<gene>
    <name evidence="2" type="ORF">PGLA1383_LOCUS29861</name>
</gene>
<evidence type="ECO:0000256" key="1">
    <source>
        <dbReference type="SAM" id="MobiDB-lite"/>
    </source>
</evidence>
<comment type="caution">
    <text evidence="2">The sequence shown here is derived from an EMBL/GenBank/DDBJ whole genome shotgun (WGS) entry which is preliminary data.</text>
</comment>
<evidence type="ECO:0000313" key="3">
    <source>
        <dbReference type="Proteomes" id="UP000654075"/>
    </source>
</evidence>
<reference evidence="2" key="1">
    <citation type="submission" date="2021-02" db="EMBL/GenBank/DDBJ databases">
        <authorList>
            <person name="Dougan E. K."/>
            <person name="Rhodes N."/>
            <person name="Thang M."/>
            <person name="Chan C."/>
        </authorList>
    </citation>
    <scope>NUCLEOTIDE SEQUENCE</scope>
</reference>
<name>A0A813FGZ4_POLGL</name>
<organism evidence="2 3">
    <name type="scientific">Polarella glacialis</name>
    <name type="common">Dinoflagellate</name>
    <dbReference type="NCBI Taxonomy" id="89957"/>
    <lineage>
        <taxon>Eukaryota</taxon>
        <taxon>Sar</taxon>
        <taxon>Alveolata</taxon>
        <taxon>Dinophyceae</taxon>
        <taxon>Suessiales</taxon>
        <taxon>Suessiaceae</taxon>
        <taxon>Polarella</taxon>
    </lineage>
</organism>
<keyword evidence="3" id="KW-1185">Reference proteome</keyword>
<feature type="region of interest" description="Disordered" evidence="1">
    <location>
        <begin position="1"/>
        <end position="25"/>
    </location>
</feature>
<dbReference type="EMBL" id="CAJNNV010025075">
    <property type="protein sequence ID" value="CAE8612061.1"/>
    <property type="molecule type" value="Genomic_DNA"/>
</dbReference>
<protein>
    <submittedName>
        <fullName evidence="2">Uncharacterized protein</fullName>
    </submittedName>
</protein>
<dbReference type="Proteomes" id="UP000654075">
    <property type="component" value="Unassembled WGS sequence"/>
</dbReference>